<dbReference type="STRING" id="400055.SAMN04490243_1047"/>
<accession>A0A1I6G0T4</accession>
<organism evidence="3 4">
    <name type="scientific">Robiginitalea myxolifaciens</name>
    <dbReference type="NCBI Taxonomy" id="400055"/>
    <lineage>
        <taxon>Bacteria</taxon>
        <taxon>Pseudomonadati</taxon>
        <taxon>Bacteroidota</taxon>
        <taxon>Flavobacteriia</taxon>
        <taxon>Flavobacteriales</taxon>
        <taxon>Flavobacteriaceae</taxon>
        <taxon>Robiginitalea</taxon>
    </lineage>
</organism>
<dbReference type="Proteomes" id="UP000199534">
    <property type="component" value="Unassembled WGS sequence"/>
</dbReference>
<evidence type="ECO:0000259" key="1">
    <source>
        <dbReference type="Pfam" id="PF08378"/>
    </source>
</evidence>
<dbReference type="InterPro" id="IPR027417">
    <property type="entry name" value="P-loop_NTPase"/>
</dbReference>
<keyword evidence="4" id="KW-1185">Reference proteome</keyword>
<feature type="domain" description="UvrD-like helicase C-terminal" evidence="2">
    <location>
        <begin position="525"/>
        <end position="572"/>
    </location>
</feature>
<sequence length="588" mass="68307">MPVLPSHRIQFTNRAEKELFEKAKNSSYFNTTEKFLIHSLRSQQTSNKLVGEVDFVYLDKQFIIFLEAKGGEVKYDSSEDQWYVLGGTKKGDPFVQVTDYLFYLRNKLIPEHFPNKNFQHRLVFGYGVMFPHVTRKTSFSKKSEQSGTFRNETIEYDPKVIYTSEDHDQKGGFENYIEHLKTYWLNHGRYEGRTYGINTKELHEIRKYFRADLIYEIPVSKVINSEITSIEQFTHDQFGILDSFDQIGNRGMVVTGGPGTGKTILAKELLVRKASEGKRCAYFCYNKNLAGEVARYFKDLDPDLHIESHNIHQYLVSCLKDKNLLPSFDQKDPAFWSSILPQHFKQWYGSLGLKQYDFIVVDESQDIFSEEVLESIFINLKGGVESGNWTVFIDLKYQGFYEGFDSEYYSLFLQLYPCNLQTLIMNCRNHDDIIEKASIHSGLEKMPCRRTSAPFKTRLKWYKSPDHFSNQLNNQISEWLKSGIAAEEITILTMDKTMLKVVLKELKQPTHKVDEHYHSKAGRISVSTVHSYKGMENDFVLVVGPDRYDRAEKELMSLIYVAYSRAKIGLVIFMDKRIEQQIIGSLIG</sequence>
<dbReference type="AlphaFoldDB" id="A0A1I6G0T4"/>
<gene>
    <name evidence="3" type="ORF">SAMN04490243_1047</name>
</gene>
<evidence type="ECO:0000313" key="3">
    <source>
        <dbReference type="EMBL" id="SFR35799.1"/>
    </source>
</evidence>
<protein>
    <submittedName>
        <fullName evidence="3">Nuclease-related domain-containing protein</fullName>
    </submittedName>
</protein>
<reference evidence="3 4" key="1">
    <citation type="submission" date="2016-10" db="EMBL/GenBank/DDBJ databases">
        <authorList>
            <person name="de Groot N.N."/>
        </authorList>
    </citation>
    <scope>NUCLEOTIDE SEQUENCE [LARGE SCALE GENOMIC DNA]</scope>
    <source>
        <strain evidence="3 4">DSM 21019</strain>
    </source>
</reference>
<dbReference type="RefSeq" id="WP_092981210.1">
    <property type="nucleotide sequence ID" value="NZ_FOYQ01000001.1"/>
</dbReference>
<dbReference type="InterPro" id="IPR027785">
    <property type="entry name" value="UvrD-like_helicase_C"/>
</dbReference>
<dbReference type="OrthoDB" id="9787585at2"/>
<dbReference type="Gene3D" id="3.40.50.300">
    <property type="entry name" value="P-loop containing nucleotide triphosphate hydrolases"/>
    <property type="match status" value="2"/>
</dbReference>
<dbReference type="Pfam" id="PF13538">
    <property type="entry name" value="UvrD_C_2"/>
    <property type="match status" value="1"/>
</dbReference>
<dbReference type="Pfam" id="PF08378">
    <property type="entry name" value="NERD"/>
    <property type="match status" value="1"/>
</dbReference>
<feature type="domain" description="NERD" evidence="1">
    <location>
        <begin position="15"/>
        <end position="124"/>
    </location>
</feature>
<evidence type="ECO:0000259" key="2">
    <source>
        <dbReference type="Pfam" id="PF13538"/>
    </source>
</evidence>
<proteinExistence type="predicted"/>
<evidence type="ECO:0000313" key="4">
    <source>
        <dbReference type="Proteomes" id="UP000199534"/>
    </source>
</evidence>
<name>A0A1I6G0T4_9FLAO</name>
<dbReference type="SUPFAM" id="SSF52540">
    <property type="entry name" value="P-loop containing nucleoside triphosphate hydrolases"/>
    <property type="match status" value="1"/>
</dbReference>
<dbReference type="InterPro" id="IPR011528">
    <property type="entry name" value="NERD"/>
</dbReference>
<dbReference type="EMBL" id="FOYQ01000001">
    <property type="protein sequence ID" value="SFR35799.1"/>
    <property type="molecule type" value="Genomic_DNA"/>
</dbReference>